<dbReference type="Gene3D" id="3.80.10.10">
    <property type="entry name" value="Ribonuclease Inhibitor"/>
    <property type="match status" value="1"/>
</dbReference>
<dbReference type="InterPro" id="IPR032675">
    <property type="entry name" value="LRR_dom_sf"/>
</dbReference>
<dbReference type="AlphaFoldDB" id="A0A1B6DH05"/>
<protein>
    <recommendedName>
        <fullName evidence="2">U2A'/phosphoprotein 32 family A C-terminal domain-containing protein</fullName>
    </recommendedName>
</protein>
<gene>
    <name evidence="1" type="ORF">g.29125</name>
</gene>
<name>A0A1B6DH05_9HEMI</name>
<reference evidence="1" key="1">
    <citation type="submission" date="2015-12" db="EMBL/GenBank/DDBJ databases">
        <title>De novo transcriptome assembly of four potential Pierce s Disease insect vectors from Arizona vineyards.</title>
        <authorList>
            <person name="Tassone E.E."/>
        </authorList>
    </citation>
    <scope>NUCLEOTIDE SEQUENCE</scope>
</reference>
<accession>A0A1B6DH05</accession>
<dbReference type="PANTHER" id="PTHR46282:SF2">
    <property type="entry name" value="LEUCINE-RICH MELANOCYTE DIFFERENTIATION-ASSOCIATED PROTEIN"/>
    <property type="match status" value="1"/>
</dbReference>
<evidence type="ECO:0000313" key="1">
    <source>
        <dbReference type="EMBL" id="JAS24948.1"/>
    </source>
</evidence>
<dbReference type="InterPro" id="IPR043313">
    <property type="entry name" value="LRMDA"/>
</dbReference>
<dbReference type="EMBL" id="GEDC01012350">
    <property type="protein sequence ID" value="JAS24948.1"/>
    <property type="molecule type" value="Transcribed_RNA"/>
</dbReference>
<evidence type="ECO:0008006" key="2">
    <source>
        <dbReference type="Google" id="ProtNLM"/>
    </source>
</evidence>
<dbReference type="FunFam" id="3.80.10.10:FF:000695">
    <property type="entry name" value="leucine-rich melanocyte differentiation-associated protein"/>
    <property type="match status" value="1"/>
</dbReference>
<proteinExistence type="predicted"/>
<dbReference type="PANTHER" id="PTHR46282">
    <property type="entry name" value="LEUCINE-RICH MELANOCYTE DIFFERENTIATION-ASSOCIATED PROTEIN"/>
    <property type="match status" value="1"/>
</dbReference>
<sequence length="296" mass="34269">MKFQMYQTPKSIENNFVWIFKYTLEVTTLSNGKVNFTKNKISAPKSPLSIAAYDKNEVLSHVCFSIRMCNPAATQAQLSYVGQDVRRIPSVLSKLYGNRVHALDMSYNCLTSLQELSNFPHLIELILDNNQLSDSIVLPYIRSLHTLSLNKNNIKNLDLLLTKIEHNLPNLRYLSLLGNLACPNQLSDSEKDEEDYQRYRYYVIYRLPNLQFLDSRPVCNEERKEAAQKGKYMKIIRPSHIVNDNNDDSSEENFNYSPLPTLVKTAQDHQGMYGKCRFRYIGKHSEGNRFIQNNDL</sequence>
<organism evidence="1">
    <name type="scientific">Clastoptera arizonana</name>
    <name type="common">Arizona spittle bug</name>
    <dbReference type="NCBI Taxonomy" id="38151"/>
    <lineage>
        <taxon>Eukaryota</taxon>
        <taxon>Metazoa</taxon>
        <taxon>Ecdysozoa</taxon>
        <taxon>Arthropoda</taxon>
        <taxon>Hexapoda</taxon>
        <taxon>Insecta</taxon>
        <taxon>Pterygota</taxon>
        <taxon>Neoptera</taxon>
        <taxon>Paraneoptera</taxon>
        <taxon>Hemiptera</taxon>
        <taxon>Auchenorrhyncha</taxon>
        <taxon>Cercopoidea</taxon>
        <taxon>Clastopteridae</taxon>
        <taxon>Clastoptera</taxon>
    </lineage>
</organism>
<dbReference type="SUPFAM" id="SSF52058">
    <property type="entry name" value="L domain-like"/>
    <property type="match status" value="1"/>
</dbReference>